<feature type="compositionally biased region" description="Basic and acidic residues" evidence="14">
    <location>
        <begin position="956"/>
        <end position="979"/>
    </location>
</feature>
<keyword evidence="7 13" id="KW-0547">Nucleotide-binding</keyword>
<evidence type="ECO:0000313" key="17">
    <source>
        <dbReference type="Proteomes" id="UP001634394"/>
    </source>
</evidence>
<evidence type="ECO:0000256" key="7">
    <source>
        <dbReference type="ARBA" id="ARBA00022741"/>
    </source>
</evidence>
<dbReference type="EC" id="2.7.11.1" evidence="3"/>
<evidence type="ECO:0000256" key="14">
    <source>
        <dbReference type="SAM" id="MobiDB-lite"/>
    </source>
</evidence>
<keyword evidence="8" id="KW-0418">Kinase</keyword>
<feature type="domain" description="Protein kinase" evidence="15">
    <location>
        <begin position="4"/>
        <end position="258"/>
    </location>
</feature>
<dbReference type="Pfam" id="PF00069">
    <property type="entry name" value="Pkinase"/>
    <property type="match status" value="1"/>
</dbReference>
<protein>
    <recommendedName>
        <fullName evidence="3">non-specific serine/threonine protein kinase</fullName>
        <ecNumber evidence="3">2.7.11.1</ecNumber>
    </recommendedName>
</protein>
<dbReference type="FunFam" id="1.10.510.10:FF:000172">
    <property type="entry name" value="serine/threonine-protein kinase Nek1 isoform X1"/>
    <property type="match status" value="1"/>
</dbReference>
<dbReference type="FunFam" id="3.30.200.20:FF:000097">
    <property type="entry name" value="Probable serine/threonine-protein kinase nek1"/>
    <property type="match status" value="1"/>
</dbReference>
<dbReference type="InterPro" id="IPR000719">
    <property type="entry name" value="Prot_kinase_dom"/>
</dbReference>
<feature type="region of interest" description="Disordered" evidence="14">
    <location>
        <begin position="552"/>
        <end position="694"/>
    </location>
</feature>
<comment type="catalytic activity">
    <reaction evidence="11">
        <text>L-threonyl-[protein] + ATP = O-phospho-L-threonyl-[protein] + ADP + H(+)</text>
        <dbReference type="Rhea" id="RHEA:46608"/>
        <dbReference type="Rhea" id="RHEA-COMP:11060"/>
        <dbReference type="Rhea" id="RHEA-COMP:11605"/>
        <dbReference type="ChEBI" id="CHEBI:15378"/>
        <dbReference type="ChEBI" id="CHEBI:30013"/>
        <dbReference type="ChEBI" id="CHEBI:30616"/>
        <dbReference type="ChEBI" id="CHEBI:61977"/>
        <dbReference type="ChEBI" id="CHEBI:456216"/>
        <dbReference type="EC" id="2.7.11.1"/>
    </reaction>
</comment>
<evidence type="ECO:0000256" key="10">
    <source>
        <dbReference type="ARBA" id="ARBA00022842"/>
    </source>
</evidence>
<keyword evidence="10" id="KW-0460">Magnesium</keyword>
<reference evidence="16 17" key="1">
    <citation type="submission" date="2024-11" db="EMBL/GenBank/DDBJ databases">
        <title>Chromosome-level genome assembly of the freshwater bivalve Anodonta woodiana.</title>
        <authorList>
            <person name="Chen X."/>
        </authorList>
    </citation>
    <scope>NUCLEOTIDE SEQUENCE [LARGE SCALE GENOMIC DNA]</scope>
    <source>
        <strain evidence="16">MN2024</strain>
        <tissue evidence="16">Gills</tissue>
    </source>
</reference>
<dbReference type="AlphaFoldDB" id="A0ABD3X486"/>
<comment type="caution">
    <text evidence="16">The sequence shown here is derived from an EMBL/GenBank/DDBJ whole genome shotgun (WGS) entry which is preliminary data.</text>
</comment>
<feature type="compositionally biased region" description="Low complexity" evidence="14">
    <location>
        <begin position="912"/>
        <end position="929"/>
    </location>
</feature>
<comment type="similarity">
    <text evidence="2">Belongs to the protein kinase superfamily. NEK Ser/Thr protein kinase family. NIMA subfamily.</text>
</comment>
<feature type="compositionally biased region" description="Polar residues" evidence="14">
    <location>
        <begin position="902"/>
        <end position="911"/>
    </location>
</feature>
<feature type="compositionally biased region" description="Basic and acidic residues" evidence="14">
    <location>
        <begin position="365"/>
        <end position="406"/>
    </location>
</feature>
<keyword evidence="5" id="KW-0808">Transferase</keyword>
<feature type="compositionally biased region" description="Polar residues" evidence="14">
    <location>
        <begin position="836"/>
        <end position="846"/>
    </location>
</feature>
<evidence type="ECO:0000256" key="9">
    <source>
        <dbReference type="ARBA" id="ARBA00022840"/>
    </source>
</evidence>
<feature type="region of interest" description="Disordered" evidence="14">
    <location>
        <begin position="476"/>
        <end position="516"/>
    </location>
</feature>
<feature type="region of interest" description="Disordered" evidence="14">
    <location>
        <begin position="739"/>
        <end position="797"/>
    </location>
</feature>
<evidence type="ECO:0000256" key="8">
    <source>
        <dbReference type="ARBA" id="ARBA00022777"/>
    </source>
</evidence>
<dbReference type="PROSITE" id="PS00108">
    <property type="entry name" value="PROTEIN_KINASE_ST"/>
    <property type="match status" value="1"/>
</dbReference>
<dbReference type="SMART" id="SM00220">
    <property type="entry name" value="S_TKc"/>
    <property type="match status" value="1"/>
</dbReference>
<comment type="cofactor">
    <cofactor evidence="1">
        <name>Mg(2+)</name>
        <dbReference type="ChEBI" id="CHEBI:18420"/>
    </cofactor>
</comment>
<keyword evidence="9 13" id="KW-0067">ATP-binding</keyword>
<feature type="compositionally biased region" description="Basic and acidic residues" evidence="14">
    <location>
        <begin position="1048"/>
        <end position="1058"/>
    </location>
</feature>
<feature type="compositionally biased region" description="Polar residues" evidence="14">
    <location>
        <begin position="812"/>
        <end position="821"/>
    </location>
</feature>
<feature type="region of interest" description="Disordered" evidence="14">
    <location>
        <begin position="812"/>
        <end position="1079"/>
    </location>
</feature>
<feature type="compositionally biased region" description="Basic and acidic residues" evidence="14">
    <location>
        <begin position="453"/>
        <end position="462"/>
    </location>
</feature>
<feature type="compositionally biased region" description="Polar residues" evidence="14">
    <location>
        <begin position="585"/>
        <end position="596"/>
    </location>
</feature>
<dbReference type="EMBL" id="JBJQND010000004">
    <property type="protein sequence ID" value="KAL3880406.1"/>
    <property type="molecule type" value="Genomic_DNA"/>
</dbReference>
<dbReference type="PROSITE" id="PS50011">
    <property type="entry name" value="PROTEIN_KINASE_DOM"/>
    <property type="match status" value="1"/>
</dbReference>
<feature type="compositionally biased region" description="Low complexity" evidence="14">
    <location>
        <begin position="936"/>
        <end position="945"/>
    </location>
</feature>
<feature type="region of interest" description="Disordered" evidence="14">
    <location>
        <begin position="282"/>
        <end position="462"/>
    </location>
</feature>
<dbReference type="Gene3D" id="1.10.510.10">
    <property type="entry name" value="Transferase(Phosphotransferase) domain 1"/>
    <property type="match status" value="1"/>
</dbReference>
<dbReference type="InterPro" id="IPR017441">
    <property type="entry name" value="Protein_kinase_ATP_BS"/>
</dbReference>
<evidence type="ECO:0000256" key="12">
    <source>
        <dbReference type="ARBA" id="ARBA00048679"/>
    </source>
</evidence>
<keyword evidence="17" id="KW-1185">Reference proteome</keyword>
<dbReference type="PANTHER" id="PTHR44899:SF3">
    <property type="entry name" value="SERINE_THREONINE-PROTEIN KINASE NEK1"/>
    <property type="match status" value="1"/>
</dbReference>
<evidence type="ECO:0000259" key="15">
    <source>
        <dbReference type="PROSITE" id="PS50011"/>
    </source>
</evidence>
<evidence type="ECO:0000256" key="4">
    <source>
        <dbReference type="ARBA" id="ARBA00022527"/>
    </source>
</evidence>
<evidence type="ECO:0000313" key="16">
    <source>
        <dbReference type="EMBL" id="KAL3880406.1"/>
    </source>
</evidence>
<dbReference type="InterPro" id="IPR051131">
    <property type="entry name" value="NEK_Ser/Thr_kinase_NIMA"/>
</dbReference>
<evidence type="ECO:0000256" key="13">
    <source>
        <dbReference type="PROSITE-ProRule" id="PRU10141"/>
    </source>
</evidence>
<proteinExistence type="inferred from homology"/>
<dbReference type="GO" id="GO:0005524">
    <property type="term" value="F:ATP binding"/>
    <property type="evidence" value="ECO:0007669"/>
    <property type="project" value="UniProtKB-UniRule"/>
</dbReference>
<dbReference type="Gene3D" id="3.30.200.20">
    <property type="entry name" value="Phosphorylase Kinase, domain 1"/>
    <property type="match status" value="1"/>
</dbReference>
<feature type="compositionally biased region" description="Basic and acidic residues" evidence="14">
    <location>
        <begin position="617"/>
        <end position="634"/>
    </location>
</feature>
<dbReference type="InterPro" id="IPR008271">
    <property type="entry name" value="Ser/Thr_kinase_AS"/>
</dbReference>
<dbReference type="GO" id="GO:0004674">
    <property type="term" value="F:protein serine/threonine kinase activity"/>
    <property type="evidence" value="ECO:0007669"/>
    <property type="project" value="UniProtKB-KW"/>
</dbReference>
<sequence length="1132" mass="126954">MDKYVRLKKIGEGAFGRAVLVRNKHDSSQYVVKEINIIKMSAKEREDARKEVAVLAQLKHPNIVAYRDSFEESGSLYIVMDYCSGGDLYGRINAQKGQLFSEDQILDWFVQMCLAIKHIHDRKILHRDIKSQNIFLTSQETVKLGDFGIAKVLGSTVELARTCIGTPYYLSPEICENKPYNNKSDVWSLGCVLYELTTLKHAFEAGNMKNLVLKIIRGSYPPVSSKYSYELRGLIAQLFKRAPRERPSINSILKKPFVSQKVPKFLSNEQLADEFSHTVMHGKKLARKLPPPPQPAASRPSSAVGQRPSSARKYDPAKVYGAPLSKSKENRGSTPDLRKRPGSAGGGSQAKRSPSNSSLNKKKQQFIEKEKKRREEELKKEYEKRHKELIEKQKVARINKSREENWRGIVDSLGSDESEKEKKQEVNNGMGEQVRWQPPKVQQPPVPFYNHAPDNRPVSDDKGRYEHYHEYLDKLQERKRQEGVPPAQVPPAAYMAAPRPLPQAPQPNPIWRQAPRMPDATPLAIKQAEKDRFLGQQAAERARIVEEFVQRKKEAAHNRQRGHAAIHGVPAPQIPVQNRGPESAAGQQRPPSGISNRNRDEHEYLEKLRQIRMQNFNERKNVQGQQKEELDAEARRKKAEALRQQSEDWAEQRKNALEQKRKELMERERVMRENREKGVRPEQRPLPKPAPGLPITGVMHAIGVKPKVVQDVPPANRVPGITGVMEAIGATPRVVVEEKVEVPPAEPRPKTPHQQKKESILKKLNQKGPPRGKWGAPAIPEFEPEEKESERSKWGAGDAFNFGNMALEETASQMEVTSSQDRVVCNPDSSRRQWKSPDSSVISSLQDRPIVEGTVTIASDKSDESVSPPVSAKPNPITPPTIGSTFTIPKSPIQKGTVIIKTAQQTEGKTVSSKSSLSSSNASQEAESSASHEADSAPSCSSSSEKTSDQTFPAKDQIESHIKSEQKHNADIEKKDEVSKPAVPYRPPLPAKAKDKPLNLPTPKLLPKPDKPMEFGKAPVSSASKSQGEGSLFEKVQLEDEEDDQEGKEERENNKIAIEDVEEEETNKDERTKDKQRTGVALGLTSGSFDINNTQMLRTCSEPDLSSLFRTTSKESPPVKRKSLDMSTVQEE</sequence>
<organism evidence="16 17">
    <name type="scientific">Sinanodonta woodiana</name>
    <name type="common">Chinese pond mussel</name>
    <name type="synonym">Anodonta woodiana</name>
    <dbReference type="NCBI Taxonomy" id="1069815"/>
    <lineage>
        <taxon>Eukaryota</taxon>
        <taxon>Metazoa</taxon>
        <taxon>Spiralia</taxon>
        <taxon>Lophotrochozoa</taxon>
        <taxon>Mollusca</taxon>
        <taxon>Bivalvia</taxon>
        <taxon>Autobranchia</taxon>
        <taxon>Heteroconchia</taxon>
        <taxon>Palaeoheterodonta</taxon>
        <taxon>Unionida</taxon>
        <taxon>Unionoidea</taxon>
        <taxon>Unionidae</taxon>
        <taxon>Unioninae</taxon>
        <taxon>Sinanodonta</taxon>
    </lineage>
</organism>
<feature type="non-terminal residue" evidence="16">
    <location>
        <position position="1132"/>
    </location>
</feature>
<accession>A0ABD3X486</accession>
<dbReference type="Proteomes" id="UP001634394">
    <property type="component" value="Unassembled WGS sequence"/>
</dbReference>
<dbReference type="InterPro" id="IPR011009">
    <property type="entry name" value="Kinase-like_dom_sf"/>
</dbReference>
<feature type="compositionally biased region" description="Pro residues" evidence="14">
    <location>
        <begin position="499"/>
        <end position="508"/>
    </location>
</feature>
<feature type="compositionally biased region" description="Basic and acidic residues" evidence="14">
    <location>
        <begin position="326"/>
        <end position="339"/>
    </location>
</feature>
<feature type="binding site" evidence="13">
    <location>
        <position position="33"/>
    </location>
    <ligand>
        <name>ATP</name>
        <dbReference type="ChEBI" id="CHEBI:30616"/>
    </ligand>
</feature>
<feature type="compositionally biased region" description="Basic and acidic residues" evidence="14">
    <location>
        <begin position="650"/>
        <end position="685"/>
    </location>
</feature>
<dbReference type="PANTHER" id="PTHR44899">
    <property type="entry name" value="CAMK FAMILY PROTEIN KINASE"/>
    <property type="match status" value="1"/>
</dbReference>
<evidence type="ECO:0000256" key="3">
    <source>
        <dbReference type="ARBA" id="ARBA00012513"/>
    </source>
</evidence>
<feature type="compositionally biased region" description="Polar residues" evidence="14">
    <location>
        <begin position="350"/>
        <end position="359"/>
    </location>
</feature>
<comment type="catalytic activity">
    <reaction evidence="12">
        <text>L-seryl-[protein] + ATP = O-phospho-L-seryl-[protein] + ADP + H(+)</text>
        <dbReference type="Rhea" id="RHEA:17989"/>
        <dbReference type="Rhea" id="RHEA-COMP:9863"/>
        <dbReference type="Rhea" id="RHEA-COMP:11604"/>
        <dbReference type="ChEBI" id="CHEBI:15378"/>
        <dbReference type="ChEBI" id="CHEBI:29999"/>
        <dbReference type="ChEBI" id="CHEBI:30616"/>
        <dbReference type="ChEBI" id="CHEBI:83421"/>
        <dbReference type="ChEBI" id="CHEBI:456216"/>
        <dbReference type="EC" id="2.7.11.1"/>
    </reaction>
</comment>
<evidence type="ECO:0000256" key="1">
    <source>
        <dbReference type="ARBA" id="ARBA00001946"/>
    </source>
</evidence>
<keyword evidence="6" id="KW-0479">Metal-binding</keyword>
<feature type="compositionally biased region" description="Basic and acidic residues" evidence="14">
    <location>
        <begin position="1068"/>
        <end position="1077"/>
    </location>
</feature>
<feature type="region of interest" description="Disordered" evidence="14">
    <location>
        <begin position="1108"/>
        <end position="1132"/>
    </location>
</feature>
<evidence type="ECO:0000256" key="11">
    <source>
        <dbReference type="ARBA" id="ARBA00047899"/>
    </source>
</evidence>
<evidence type="ECO:0000256" key="5">
    <source>
        <dbReference type="ARBA" id="ARBA00022679"/>
    </source>
</evidence>
<evidence type="ECO:0000256" key="6">
    <source>
        <dbReference type="ARBA" id="ARBA00022723"/>
    </source>
</evidence>
<evidence type="ECO:0000256" key="2">
    <source>
        <dbReference type="ARBA" id="ARBA00010886"/>
    </source>
</evidence>
<feature type="compositionally biased region" description="Basic and acidic residues" evidence="14">
    <location>
        <begin position="597"/>
        <end position="609"/>
    </location>
</feature>
<dbReference type="GO" id="GO:0046872">
    <property type="term" value="F:metal ion binding"/>
    <property type="evidence" value="ECO:0007669"/>
    <property type="project" value="UniProtKB-KW"/>
</dbReference>
<dbReference type="SUPFAM" id="SSF56112">
    <property type="entry name" value="Protein kinase-like (PK-like)"/>
    <property type="match status" value="1"/>
</dbReference>
<keyword evidence="4" id="KW-0723">Serine/threonine-protein kinase</keyword>
<dbReference type="PROSITE" id="PS00107">
    <property type="entry name" value="PROTEIN_KINASE_ATP"/>
    <property type="match status" value="1"/>
</dbReference>
<gene>
    <name evidence="16" type="ORF">ACJMK2_032648</name>
</gene>
<name>A0ABD3X486_SINWO</name>